<keyword evidence="3" id="KW-1185">Reference proteome</keyword>
<organism evidence="2 3">
    <name type="scientific">Punica granatum</name>
    <name type="common">Pomegranate</name>
    <dbReference type="NCBI Taxonomy" id="22663"/>
    <lineage>
        <taxon>Eukaryota</taxon>
        <taxon>Viridiplantae</taxon>
        <taxon>Streptophyta</taxon>
        <taxon>Embryophyta</taxon>
        <taxon>Tracheophyta</taxon>
        <taxon>Spermatophyta</taxon>
        <taxon>Magnoliopsida</taxon>
        <taxon>eudicotyledons</taxon>
        <taxon>Gunneridae</taxon>
        <taxon>Pentapetalae</taxon>
        <taxon>rosids</taxon>
        <taxon>malvids</taxon>
        <taxon>Myrtales</taxon>
        <taxon>Lythraceae</taxon>
        <taxon>Punica</taxon>
    </lineage>
</organism>
<evidence type="ECO:0000256" key="1">
    <source>
        <dbReference type="SAM" id="MobiDB-lite"/>
    </source>
</evidence>
<dbReference type="AlphaFoldDB" id="A0A2I0JMP4"/>
<reference evidence="2 3" key="1">
    <citation type="submission" date="2017-11" db="EMBL/GenBank/DDBJ databases">
        <title>De-novo sequencing of pomegranate (Punica granatum L.) genome.</title>
        <authorList>
            <person name="Akparov Z."/>
            <person name="Amiraslanov A."/>
            <person name="Hajiyeva S."/>
            <person name="Abbasov M."/>
            <person name="Kaur K."/>
            <person name="Hamwieh A."/>
            <person name="Solovyev V."/>
            <person name="Salamov A."/>
            <person name="Braich B."/>
            <person name="Kosarev P."/>
            <person name="Mahmoud A."/>
            <person name="Hajiyev E."/>
            <person name="Babayeva S."/>
            <person name="Izzatullayeva V."/>
            <person name="Mammadov A."/>
            <person name="Mammadov A."/>
            <person name="Sharifova S."/>
            <person name="Ojaghi J."/>
            <person name="Eynullazada K."/>
            <person name="Bayramov B."/>
            <person name="Abdulazimova A."/>
            <person name="Shahmuradov I."/>
        </authorList>
    </citation>
    <scope>NUCLEOTIDE SEQUENCE [LARGE SCALE GENOMIC DNA]</scope>
    <source>
        <strain evidence="3">cv. AG2017</strain>
        <tissue evidence="2">Leaf</tissue>
    </source>
</reference>
<feature type="compositionally biased region" description="Acidic residues" evidence="1">
    <location>
        <begin position="96"/>
        <end position="105"/>
    </location>
</feature>
<feature type="region of interest" description="Disordered" evidence="1">
    <location>
        <begin position="209"/>
        <end position="231"/>
    </location>
</feature>
<feature type="region of interest" description="Disordered" evidence="1">
    <location>
        <begin position="19"/>
        <end position="68"/>
    </location>
</feature>
<comment type="caution">
    <text evidence="2">The sequence shown here is derived from an EMBL/GenBank/DDBJ whole genome shotgun (WGS) entry which is preliminary data.</text>
</comment>
<dbReference type="Proteomes" id="UP000233551">
    <property type="component" value="Unassembled WGS sequence"/>
</dbReference>
<name>A0A2I0JMP4_PUNGR</name>
<sequence length="231" mass="25462">MAEYGVKHGLVDIVIGTLVGNDNVDGDNGDHNTNDASDEDDNDDDPLYDADEEEEHGNEENYMSEDEYKEFLEMKMSRICLGGAEGTQLPPKSAEQSEEVAIDADGDYKESSNEVQTPEGSEDEGSTKKAVQQYASANGYAIKWKKSSDRRMEGKGWRTKLAGIRGKKSEGRKFRVNHTKFEESCAHPNFVSSGHGCARLNATRLGSVHLPGDAREKESPLPVYDPKIEGQ</sequence>
<accession>A0A2I0JMP4</accession>
<feature type="compositionally biased region" description="Acidic residues" evidence="1">
    <location>
        <begin position="36"/>
        <end position="68"/>
    </location>
</feature>
<evidence type="ECO:0000313" key="3">
    <source>
        <dbReference type="Proteomes" id="UP000233551"/>
    </source>
</evidence>
<feature type="region of interest" description="Disordered" evidence="1">
    <location>
        <begin position="83"/>
        <end position="129"/>
    </location>
</feature>
<protein>
    <submittedName>
        <fullName evidence="2">Uncharacterized protein</fullName>
    </submittedName>
</protein>
<gene>
    <name evidence="2" type="ORF">CRG98_022010</name>
</gene>
<evidence type="ECO:0000313" key="2">
    <source>
        <dbReference type="EMBL" id="PKI57539.1"/>
    </source>
</evidence>
<proteinExistence type="predicted"/>
<dbReference type="EMBL" id="PGOL01001504">
    <property type="protein sequence ID" value="PKI57539.1"/>
    <property type="molecule type" value="Genomic_DNA"/>
</dbReference>